<evidence type="ECO:0000313" key="2">
    <source>
        <dbReference type="EMBL" id="GAO08354.1"/>
    </source>
</evidence>
<dbReference type="EMBL" id="BBNO01000003">
    <property type="protein sequence ID" value="GAO08354.1"/>
    <property type="molecule type" value="Genomic_DNA"/>
</dbReference>
<feature type="domain" description="ANTAR" evidence="1">
    <location>
        <begin position="144"/>
        <end position="222"/>
    </location>
</feature>
<dbReference type="InterPro" id="IPR029016">
    <property type="entry name" value="GAF-like_dom_sf"/>
</dbReference>
<proteinExistence type="predicted"/>
<dbReference type="OrthoDB" id="7466251at2"/>
<reference evidence="3" key="1">
    <citation type="submission" date="2014-09" db="EMBL/GenBank/DDBJ databases">
        <title>Whole genome shotgun sequence of Streptomyces sp. NBRC 110027.</title>
        <authorList>
            <person name="Komaki H."/>
            <person name="Ichikawa N."/>
            <person name="Katano-Makiyama Y."/>
            <person name="Hosoyama A."/>
            <person name="Hashimoto M."/>
            <person name="Uohara A."/>
            <person name="Kitahashi Y."/>
            <person name="Ohji S."/>
            <person name="Kimura A."/>
            <person name="Yamazoe A."/>
            <person name="Igarashi Y."/>
            <person name="Fujita N."/>
        </authorList>
    </citation>
    <scope>NUCLEOTIDE SEQUENCE [LARGE SCALE GENOMIC DNA]</scope>
    <source>
        <strain evidence="3">NBRC 110027</strain>
    </source>
</reference>
<reference evidence="2 3" key="2">
    <citation type="journal article" date="2015" name="Stand. Genomic Sci.">
        <title>Draft genome sequence of marine-derived Streptomyces sp. TP-A0598, a producer of anti-MRSA antibiotic lydicamycins.</title>
        <authorList>
            <person name="Komaki H."/>
            <person name="Ichikawa N."/>
            <person name="Hosoyama A."/>
            <person name="Fujita N."/>
            <person name="Igarashi Y."/>
        </authorList>
    </citation>
    <scope>NUCLEOTIDE SEQUENCE [LARGE SCALE GENOMIC DNA]</scope>
    <source>
        <strain evidence="2 3">NBRC 110027</strain>
    </source>
</reference>
<protein>
    <recommendedName>
        <fullName evidence="1">ANTAR domain-containing protein</fullName>
    </recommendedName>
</protein>
<name>A0A0P4R7A3_9ACTN</name>
<dbReference type="SMART" id="SM01012">
    <property type="entry name" value="ANTAR"/>
    <property type="match status" value="1"/>
</dbReference>
<dbReference type="SUPFAM" id="SSF55781">
    <property type="entry name" value="GAF domain-like"/>
    <property type="match status" value="1"/>
</dbReference>
<dbReference type="AlphaFoldDB" id="A0A0P4R7A3"/>
<evidence type="ECO:0000259" key="1">
    <source>
        <dbReference type="SMART" id="SM01012"/>
    </source>
</evidence>
<dbReference type="InterPro" id="IPR005561">
    <property type="entry name" value="ANTAR"/>
</dbReference>
<dbReference type="Gene3D" id="3.30.450.40">
    <property type="match status" value="1"/>
</dbReference>
<keyword evidence="3" id="KW-1185">Reference proteome</keyword>
<gene>
    <name evidence="2" type="ORF">TPA0598_03_08150</name>
</gene>
<dbReference type="Proteomes" id="UP000048965">
    <property type="component" value="Unassembled WGS sequence"/>
</dbReference>
<evidence type="ECO:0000313" key="3">
    <source>
        <dbReference type="Proteomes" id="UP000048965"/>
    </source>
</evidence>
<comment type="caution">
    <text evidence="2">The sequence shown here is derived from an EMBL/GenBank/DDBJ whole genome shotgun (WGS) entry which is preliminary data.</text>
</comment>
<dbReference type="GO" id="GO:0003723">
    <property type="term" value="F:RNA binding"/>
    <property type="evidence" value="ECO:0007669"/>
    <property type="project" value="InterPro"/>
</dbReference>
<organism evidence="2 3">
    <name type="scientific">Streptomyces lydicamycinicus</name>
    <dbReference type="NCBI Taxonomy" id="1546107"/>
    <lineage>
        <taxon>Bacteria</taxon>
        <taxon>Bacillati</taxon>
        <taxon>Actinomycetota</taxon>
        <taxon>Actinomycetes</taxon>
        <taxon>Kitasatosporales</taxon>
        <taxon>Streptomycetaceae</taxon>
        <taxon>Streptomyces</taxon>
    </lineage>
</organism>
<sequence length="243" mass="25222">MISDRMVGVLRLLQSDDGSGQVADVTAAGAAAVGVDGLAVSLVTEGDLTELLWCSDAATRRFEDLQLTLGEGPGPDAARTGAMVWVPDLVGVRLARWPALAMEAPALPARAVFCFPMGIGAIRTGVLTAVRRAPGPLTAQQADDALILADALTARCLGIGESRVAGPPPAGSPPTLQHAVIHQATGMVSVQLSLPLPQALLRLRAHAYSSGRSITDISQDVVDRQLRLDHHGNGTPPTVVDKD</sequence>
<accession>A0A0P4R7A3</accession>
<dbReference type="RefSeq" id="WP_042153589.1">
    <property type="nucleotide sequence ID" value="NZ_BBNO01000003.1"/>
</dbReference>